<dbReference type="Gene3D" id="1.20.5.340">
    <property type="match status" value="1"/>
</dbReference>
<dbReference type="KEGG" id="nve:5519741"/>
<dbReference type="GO" id="GO:0006936">
    <property type="term" value="P:muscle contraction"/>
    <property type="evidence" value="ECO:0000318"/>
    <property type="project" value="GO_Central"/>
</dbReference>
<dbReference type="SUPFAM" id="SSF57997">
    <property type="entry name" value="Tropomyosin"/>
    <property type="match status" value="1"/>
</dbReference>
<comment type="similarity">
    <text evidence="1">Belongs to the tropomyosin family.</text>
</comment>
<keyword evidence="5" id="KW-1185">Reference proteome</keyword>
<dbReference type="STRING" id="45351.A7RM94"/>
<dbReference type="AlphaFoldDB" id="A7RM94"/>
<dbReference type="FunFam" id="1.20.5.340:FF:000088">
    <property type="entry name" value="Predicted protein"/>
    <property type="match status" value="1"/>
</dbReference>
<evidence type="ECO:0000313" key="4">
    <source>
        <dbReference type="EMBL" id="EDO47561.1"/>
    </source>
</evidence>
<dbReference type="EMBL" id="DS469519">
    <property type="protein sequence ID" value="EDO47561.1"/>
    <property type="molecule type" value="Genomic_DNA"/>
</dbReference>
<evidence type="ECO:0000256" key="3">
    <source>
        <dbReference type="SAM" id="Coils"/>
    </source>
</evidence>
<sequence>KEKMNAVKNAIDDAEDREAEAKYHLKEALERGDKAEENIEGMIRRRKLLEDELARITASLDQATQQLFEKRNKTEEEQATEKELGHMELEIDEVLNERECQCKEALAIAEEKHQNYIDACRKHTKAQLDCDRAKERLEKAQERIESLEYDLHRAGETMVELEAKDEVASEREMEREEKIAFLQAELKKLVEREDIAEREVQKLQRIIDEECIEMEQIIEKKESVSKEI</sequence>
<dbReference type="GO" id="GO:0007015">
    <property type="term" value="P:actin filament organization"/>
    <property type="evidence" value="ECO:0000318"/>
    <property type="project" value="GO_Central"/>
</dbReference>
<accession>A7RM94</accession>
<dbReference type="Proteomes" id="UP000001593">
    <property type="component" value="Unassembled WGS sequence"/>
</dbReference>
<dbReference type="Pfam" id="PF00261">
    <property type="entry name" value="Tropomyosin"/>
    <property type="match status" value="1"/>
</dbReference>
<dbReference type="eggNOG" id="KOG1003">
    <property type="taxonomic scope" value="Eukaryota"/>
</dbReference>
<dbReference type="InterPro" id="IPR000533">
    <property type="entry name" value="Tropomyosin"/>
</dbReference>
<protein>
    <submittedName>
        <fullName evidence="4">Uncharacterized protein</fullName>
    </submittedName>
</protein>
<dbReference type="GO" id="GO:0051015">
    <property type="term" value="F:actin filament binding"/>
    <property type="evidence" value="ECO:0000318"/>
    <property type="project" value="GO_Central"/>
</dbReference>
<dbReference type="OrthoDB" id="128924at2759"/>
<dbReference type="Gene3D" id="1.20.5.170">
    <property type="match status" value="1"/>
</dbReference>
<dbReference type="HOGENOM" id="CLU_1217375_0_0_1"/>
<dbReference type="OMA" id="DEECIEM"/>
<feature type="coiled-coil region" evidence="3">
    <location>
        <begin position="11"/>
        <end position="97"/>
    </location>
</feature>
<dbReference type="PhylomeDB" id="A7RM94"/>
<reference evidence="4 5" key="1">
    <citation type="journal article" date="2007" name="Science">
        <title>Sea anemone genome reveals ancestral eumetazoan gene repertoire and genomic organization.</title>
        <authorList>
            <person name="Putnam N.H."/>
            <person name="Srivastava M."/>
            <person name="Hellsten U."/>
            <person name="Dirks B."/>
            <person name="Chapman J."/>
            <person name="Salamov A."/>
            <person name="Terry A."/>
            <person name="Shapiro H."/>
            <person name="Lindquist E."/>
            <person name="Kapitonov V.V."/>
            <person name="Jurka J."/>
            <person name="Genikhovich G."/>
            <person name="Grigoriev I.V."/>
            <person name="Lucas S.M."/>
            <person name="Steele R.E."/>
            <person name="Finnerty J.R."/>
            <person name="Technau U."/>
            <person name="Martindale M.Q."/>
            <person name="Rokhsar D.S."/>
        </authorList>
    </citation>
    <scope>NUCLEOTIDE SEQUENCE [LARGE SCALE GENOMIC DNA]</scope>
    <source>
        <strain evidence="5">CH2 X CH6</strain>
    </source>
</reference>
<organism evidence="4 5">
    <name type="scientific">Nematostella vectensis</name>
    <name type="common">Starlet sea anemone</name>
    <dbReference type="NCBI Taxonomy" id="45351"/>
    <lineage>
        <taxon>Eukaryota</taxon>
        <taxon>Metazoa</taxon>
        <taxon>Cnidaria</taxon>
        <taxon>Anthozoa</taxon>
        <taxon>Hexacorallia</taxon>
        <taxon>Actiniaria</taxon>
        <taxon>Edwardsiidae</taxon>
        <taxon>Nematostella</taxon>
    </lineage>
</organism>
<evidence type="ECO:0000313" key="5">
    <source>
        <dbReference type="Proteomes" id="UP000001593"/>
    </source>
</evidence>
<feature type="non-terminal residue" evidence="4">
    <location>
        <position position="228"/>
    </location>
</feature>
<gene>
    <name evidence="4" type="ORF">NEMVEDRAFT_v1g63023</name>
</gene>
<evidence type="ECO:0000256" key="1">
    <source>
        <dbReference type="ARBA" id="ARBA00009036"/>
    </source>
</evidence>
<feature type="non-terminal residue" evidence="4">
    <location>
        <position position="1"/>
    </location>
</feature>
<evidence type="ECO:0000256" key="2">
    <source>
        <dbReference type="ARBA" id="ARBA00023054"/>
    </source>
</evidence>
<keyword evidence="2 3" id="KW-0175">Coiled coil</keyword>
<feature type="coiled-coil region" evidence="3">
    <location>
        <begin position="123"/>
        <end position="220"/>
    </location>
</feature>
<dbReference type="GO" id="GO:0005884">
    <property type="term" value="C:actin filament"/>
    <property type="evidence" value="ECO:0000318"/>
    <property type="project" value="GO_Central"/>
</dbReference>
<proteinExistence type="inferred from homology"/>
<dbReference type="PRINTS" id="PR00194">
    <property type="entry name" value="TROPOMYOSIN"/>
</dbReference>
<dbReference type="InParanoid" id="A7RM94"/>
<dbReference type="PANTHER" id="PTHR19269">
    <property type="entry name" value="TROPOMYOSIN"/>
    <property type="match status" value="1"/>
</dbReference>
<name>A7RM94_NEMVE</name>